<evidence type="ECO:0000256" key="1">
    <source>
        <dbReference type="ARBA" id="ARBA00022679"/>
    </source>
</evidence>
<dbReference type="SUPFAM" id="SSF55729">
    <property type="entry name" value="Acyl-CoA N-acyltransferases (Nat)"/>
    <property type="match status" value="1"/>
</dbReference>
<sequence>MSFSFRPACITDVPYVQRGEEAYIRQWEPAHEARWREDFDRHLARWLEHFERLTIAEHEGESVGYSLWLPEEGSAELCTLGVSVAWRGKGVGAALLQRYIADARQEGYTRLKLSVRPDNPARRLYERAGFEPQGSDALGYRQYELRLD</sequence>
<dbReference type="Gene3D" id="3.40.630.30">
    <property type="match status" value="1"/>
</dbReference>
<keyword evidence="2" id="KW-0012">Acyltransferase</keyword>
<comment type="caution">
    <text evidence="4">The sequence shown here is derived from an EMBL/GenBank/DDBJ whole genome shotgun (WGS) entry which is preliminary data.</text>
</comment>
<dbReference type="GO" id="GO:0016747">
    <property type="term" value="F:acyltransferase activity, transferring groups other than amino-acyl groups"/>
    <property type="evidence" value="ECO:0007669"/>
    <property type="project" value="InterPro"/>
</dbReference>
<keyword evidence="5" id="KW-1185">Reference proteome</keyword>
<dbReference type="PANTHER" id="PTHR43877:SF1">
    <property type="entry name" value="ACETYLTRANSFERASE"/>
    <property type="match status" value="1"/>
</dbReference>
<protein>
    <submittedName>
        <fullName evidence="4">GNAT family N-acetyltransferase</fullName>
    </submittedName>
</protein>
<organism evidence="4 5">
    <name type="scientific">Pseudomonas nicosulfuronedens</name>
    <dbReference type="NCBI Taxonomy" id="2571105"/>
    <lineage>
        <taxon>Bacteria</taxon>
        <taxon>Pseudomonadati</taxon>
        <taxon>Pseudomonadota</taxon>
        <taxon>Gammaproteobacteria</taxon>
        <taxon>Pseudomonadales</taxon>
        <taxon>Pseudomonadaceae</taxon>
        <taxon>Pseudomonas</taxon>
    </lineage>
</organism>
<keyword evidence="1 4" id="KW-0808">Transferase</keyword>
<reference evidence="4 5" key="1">
    <citation type="submission" date="2019-04" db="EMBL/GenBank/DDBJ databases">
        <authorList>
            <person name="Li M."/>
        </authorList>
    </citation>
    <scope>NUCLEOTIDE SEQUENCE [LARGE SCALE GENOMIC DNA]</scope>
    <source>
        <strain evidence="4 5">LAM1902</strain>
    </source>
</reference>
<dbReference type="AlphaFoldDB" id="A0A5R9QUZ7"/>
<gene>
    <name evidence="4" type="ORF">FAS41_21570</name>
</gene>
<evidence type="ECO:0000256" key="2">
    <source>
        <dbReference type="ARBA" id="ARBA00023315"/>
    </source>
</evidence>
<evidence type="ECO:0000259" key="3">
    <source>
        <dbReference type="PROSITE" id="PS51186"/>
    </source>
</evidence>
<proteinExistence type="predicted"/>
<dbReference type="Pfam" id="PF00583">
    <property type="entry name" value="Acetyltransf_1"/>
    <property type="match status" value="1"/>
</dbReference>
<dbReference type="Proteomes" id="UP000306635">
    <property type="component" value="Unassembled WGS sequence"/>
</dbReference>
<dbReference type="EMBL" id="SWDV01000030">
    <property type="protein sequence ID" value="TLX73164.1"/>
    <property type="molecule type" value="Genomic_DNA"/>
</dbReference>
<dbReference type="PROSITE" id="PS51186">
    <property type="entry name" value="GNAT"/>
    <property type="match status" value="1"/>
</dbReference>
<dbReference type="InterPro" id="IPR016181">
    <property type="entry name" value="Acyl_CoA_acyltransferase"/>
</dbReference>
<accession>A0A5R9QUZ7</accession>
<dbReference type="InterPro" id="IPR000182">
    <property type="entry name" value="GNAT_dom"/>
</dbReference>
<dbReference type="PANTHER" id="PTHR43877">
    <property type="entry name" value="AMINOALKYLPHOSPHONATE N-ACETYLTRANSFERASE-RELATED-RELATED"/>
    <property type="match status" value="1"/>
</dbReference>
<feature type="domain" description="N-acetyltransferase" evidence="3">
    <location>
        <begin position="3"/>
        <end position="148"/>
    </location>
</feature>
<evidence type="ECO:0000313" key="5">
    <source>
        <dbReference type="Proteomes" id="UP000306635"/>
    </source>
</evidence>
<dbReference type="OrthoDB" id="6871659at2"/>
<dbReference type="CDD" id="cd04301">
    <property type="entry name" value="NAT_SF"/>
    <property type="match status" value="1"/>
</dbReference>
<name>A0A5R9QUZ7_9PSED</name>
<dbReference type="InterPro" id="IPR050832">
    <property type="entry name" value="Bact_Acetyltransf"/>
</dbReference>
<dbReference type="RefSeq" id="WP_138525470.1">
    <property type="nucleotide sequence ID" value="NZ_JAOCBK010000020.1"/>
</dbReference>
<evidence type="ECO:0000313" key="4">
    <source>
        <dbReference type="EMBL" id="TLX73164.1"/>
    </source>
</evidence>